<feature type="transmembrane region" description="Helical" evidence="2">
    <location>
        <begin position="58"/>
        <end position="82"/>
    </location>
</feature>
<dbReference type="AlphaFoldDB" id="A0A644Z953"/>
<evidence type="ECO:0000313" key="3">
    <source>
        <dbReference type="EMBL" id="MPM36808.1"/>
    </source>
</evidence>
<feature type="transmembrane region" description="Helical" evidence="2">
    <location>
        <begin position="88"/>
        <end position="109"/>
    </location>
</feature>
<sequence>MITFETIYQARSILHNLIMEKWLSQDVFSAQWWGIVAIIVFSYIFVFSIIDKKRFTQILLFGSLMAVSITTYDLFGANFGLWGYNVRLFPVIPGVFLYDYTVIPLYYMLIYQYSPNWKMFLVWNSVFAGFIGLVFLPALVTFEIMSFRNWLPIYQSIAPFVFGLLNRAIVLGTLKAEKNRLHYAPSAIGSLSPQPAMKPTENDEIKDNKDNPTDK</sequence>
<feature type="transmembrane region" description="Helical" evidence="2">
    <location>
        <begin position="152"/>
        <end position="174"/>
    </location>
</feature>
<gene>
    <name evidence="3" type="ORF">SDC9_83411</name>
</gene>
<accession>A0A644Z953</accession>
<feature type="region of interest" description="Disordered" evidence="1">
    <location>
        <begin position="190"/>
        <end position="215"/>
    </location>
</feature>
<dbReference type="EMBL" id="VSSQ01007729">
    <property type="protein sequence ID" value="MPM36808.1"/>
    <property type="molecule type" value="Genomic_DNA"/>
</dbReference>
<comment type="caution">
    <text evidence="3">The sequence shown here is derived from an EMBL/GenBank/DDBJ whole genome shotgun (WGS) entry which is preliminary data.</text>
</comment>
<feature type="transmembrane region" description="Helical" evidence="2">
    <location>
        <begin position="30"/>
        <end position="51"/>
    </location>
</feature>
<dbReference type="NCBIfam" id="NF041644">
    <property type="entry name" value="CBO0543_fam"/>
    <property type="match status" value="1"/>
</dbReference>
<evidence type="ECO:0000256" key="2">
    <source>
        <dbReference type="SAM" id="Phobius"/>
    </source>
</evidence>
<keyword evidence="2" id="KW-0812">Transmembrane</keyword>
<reference evidence="3" key="1">
    <citation type="submission" date="2019-08" db="EMBL/GenBank/DDBJ databases">
        <authorList>
            <person name="Kucharzyk K."/>
            <person name="Murdoch R.W."/>
            <person name="Higgins S."/>
            <person name="Loffler F."/>
        </authorList>
    </citation>
    <scope>NUCLEOTIDE SEQUENCE</scope>
</reference>
<keyword evidence="2" id="KW-0472">Membrane</keyword>
<evidence type="ECO:0000256" key="1">
    <source>
        <dbReference type="SAM" id="MobiDB-lite"/>
    </source>
</evidence>
<feature type="transmembrane region" description="Helical" evidence="2">
    <location>
        <begin position="121"/>
        <end position="140"/>
    </location>
</feature>
<dbReference type="InterPro" id="IPR048147">
    <property type="entry name" value="CBO0543-like"/>
</dbReference>
<feature type="compositionally biased region" description="Basic and acidic residues" evidence="1">
    <location>
        <begin position="200"/>
        <end position="215"/>
    </location>
</feature>
<organism evidence="3">
    <name type="scientific">bioreactor metagenome</name>
    <dbReference type="NCBI Taxonomy" id="1076179"/>
    <lineage>
        <taxon>unclassified sequences</taxon>
        <taxon>metagenomes</taxon>
        <taxon>ecological metagenomes</taxon>
    </lineage>
</organism>
<proteinExistence type="predicted"/>
<keyword evidence="2" id="KW-1133">Transmembrane helix</keyword>
<protein>
    <submittedName>
        <fullName evidence="3">Uncharacterized protein</fullName>
    </submittedName>
</protein>
<name>A0A644Z953_9ZZZZ</name>